<name>A0AAX2ZLL0_9FIRM</name>
<evidence type="ECO:0000313" key="2">
    <source>
        <dbReference type="Proteomes" id="UP001198983"/>
    </source>
</evidence>
<protein>
    <submittedName>
        <fullName evidence="1">Uncharacterized protein</fullName>
    </submittedName>
</protein>
<sequence length="142" mass="16660">MSRRWIDANIIANVTEVPEELKDLASLMKSVPNFNKVDGAKKVYSRKEYIILAVKNGYIVYNTLKPFEKSHTHIRSFNMSKTIIENCINKRTPKTNNLYLLESHIRISTDKKYIKLVEELIEAKKSKDKLKYRNKNINSKKK</sequence>
<keyword evidence="2" id="KW-1185">Reference proteome</keyword>
<dbReference type="EMBL" id="CP081135">
    <property type="protein sequence ID" value="UEL49861.1"/>
    <property type="molecule type" value="Genomic_DNA"/>
</dbReference>
<proteinExistence type="predicted"/>
<evidence type="ECO:0000313" key="1">
    <source>
        <dbReference type="EMBL" id="UEL49861.1"/>
    </source>
</evidence>
<gene>
    <name evidence="1" type="ORF">JW646_18415</name>
</gene>
<dbReference type="KEGG" id="tem:JW646_18415"/>
<organism evidence="1 2">
    <name type="scientific">Terrisporobacter hibernicus</name>
    <dbReference type="NCBI Taxonomy" id="2813371"/>
    <lineage>
        <taxon>Bacteria</taxon>
        <taxon>Bacillati</taxon>
        <taxon>Bacillota</taxon>
        <taxon>Clostridia</taxon>
        <taxon>Peptostreptococcales</taxon>
        <taxon>Peptostreptococcaceae</taxon>
        <taxon>Terrisporobacter</taxon>
    </lineage>
</organism>
<dbReference type="AlphaFoldDB" id="A0AAX2ZLL0"/>
<dbReference type="Proteomes" id="UP001198983">
    <property type="component" value="Chromosome"/>
</dbReference>
<reference evidence="1 2" key="1">
    <citation type="journal article" date="2023" name="Int. J. Syst. Evol. Microbiol.">
        <title>Terrisporobacter hibernicus sp. nov., isolated from bovine faeces in Northern Ireland.</title>
        <authorList>
            <person name="Mitchell M."/>
            <person name="Nguyen S.V."/>
            <person name="Connor M."/>
            <person name="Fairley D.J."/>
            <person name="Donoghue O."/>
            <person name="Marshall H."/>
            <person name="Koolman L."/>
            <person name="McMullan G."/>
            <person name="Schaffer K.E."/>
            <person name="McGrath J.W."/>
            <person name="Fanning S."/>
        </authorList>
    </citation>
    <scope>NUCLEOTIDE SEQUENCE [LARGE SCALE GENOMIC DNA]</scope>
    <source>
        <strain evidence="1 2">MCA3</strain>
    </source>
</reference>
<accession>A0AAX2ZLL0</accession>